<dbReference type="InterPro" id="IPR046863">
    <property type="entry name" value="MbnP-like_dom"/>
</dbReference>
<feature type="signal peptide" evidence="1">
    <location>
        <begin position="1"/>
        <end position="21"/>
    </location>
</feature>
<name>A0A3L9ZGF9_9FLAO</name>
<proteinExistence type="predicted"/>
<feature type="chain" id="PRO_5018050360" description="Copper-binding protein MbnP-like domain-containing protein" evidence="1">
    <location>
        <begin position="22"/>
        <end position="256"/>
    </location>
</feature>
<accession>A0A3L9ZGF9</accession>
<organism evidence="3 4">
    <name type="scientific">Ulvibacter antarcticus</name>
    <dbReference type="NCBI Taxonomy" id="442714"/>
    <lineage>
        <taxon>Bacteria</taxon>
        <taxon>Pseudomonadati</taxon>
        <taxon>Bacteroidota</taxon>
        <taxon>Flavobacteriia</taxon>
        <taxon>Flavobacteriales</taxon>
        <taxon>Flavobacteriaceae</taxon>
        <taxon>Ulvibacter</taxon>
    </lineage>
</organism>
<comment type="caution">
    <text evidence="3">The sequence shown here is derived from an EMBL/GenBank/DDBJ whole genome shotgun (WGS) entry which is preliminary data.</text>
</comment>
<keyword evidence="4" id="KW-1185">Reference proteome</keyword>
<dbReference type="PROSITE" id="PS51257">
    <property type="entry name" value="PROKAR_LIPOPROTEIN"/>
    <property type="match status" value="1"/>
</dbReference>
<dbReference type="Pfam" id="PF20243">
    <property type="entry name" value="MbnP"/>
    <property type="match status" value="1"/>
</dbReference>
<dbReference type="EMBL" id="REFC01000011">
    <property type="protein sequence ID" value="RMA65822.1"/>
    <property type="molecule type" value="Genomic_DNA"/>
</dbReference>
<dbReference type="Proteomes" id="UP000271339">
    <property type="component" value="Unassembled WGS sequence"/>
</dbReference>
<evidence type="ECO:0000313" key="3">
    <source>
        <dbReference type="EMBL" id="RMA65822.1"/>
    </source>
</evidence>
<evidence type="ECO:0000259" key="2">
    <source>
        <dbReference type="Pfam" id="PF20243"/>
    </source>
</evidence>
<gene>
    <name evidence="3" type="ORF">BXY75_0235</name>
</gene>
<protein>
    <recommendedName>
        <fullName evidence="2">Copper-binding protein MbnP-like domain-containing protein</fullName>
    </recommendedName>
</protein>
<dbReference type="AlphaFoldDB" id="A0A3L9ZGF9"/>
<dbReference type="OrthoDB" id="1422031at2"/>
<feature type="domain" description="Copper-binding protein MbnP-like" evidence="2">
    <location>
        <begin position="33"/>
        <end position="228"/>
    </location>
</feature>
<keyword evidence="1" id="KW-0732">Signal</keyword>
<evidence type="ECO:0000313" key="4">
    <source>
        <dbReference type="Proteomes" id="UP000271339"/>
    </source>
</evidence>
<evidence type="ECO:0000256" key="1">
    <source>
        <dbReference type="SAM" id="SignalP"/>
    </source>
</evidence>
<sequence length="256" mass="28102">MKKIALFLAVAISIVVVSCKSDDDTTTTPQNVNVAFTFTQNWDGNNITNADYETTVYTNAHGTDQTISKLDYLISDITFTNSTGQSFSAEDYNLISARNGTNVNFTPDVQIPTGDYVVSFTFGFDEEDNVDAAYPDLTSATWGVPTPLGGGYHYMRLEGKFDDGTPTPANYAYHTIRAFNTATSTPFDTSFEVTIGSVTVSENTNVEVKMDVSEWFINPNEWDLNVLNSALMMNYNAQLMMSQNGTTVFSLGAVTQ</sequence>
<reference evidence="3 4" key="1">
    <citation type="submission" date="2018-10" db="EMBL/GenBank/DDBJ databases">
        <title>Genomic Encyclopedia of Archaeal and Bacterial Type Strains, Phase II (KMG-II): from individual species to whole genera.</title>
        <authorList>
            <person name="Goeker M."/>
        </authorList>
    </citation>
    <scope>NUCLEOTIDE SEQUENCE [LARGE SCALE GENOMIC DNA]</scope>
    <source>
        <strain evidence="3 4">DSM 23424</strain>
    </source>
</reference>
<dbReference type="RefSeq" id="WP_121905857.1">
    <property type="nucleotide sequence ID" value="NZ_REFC01000011.1"/>
</dbReference>